<dbReference type="EMBL" id="JAFEKC020000017">
    <property type="protein sequence ID" value="KAK0510042.1"/>
    <property type="molecule type" value="Genomic_DNA"/>
</dbReference>
<protein>
    <recommendedName>
        <fullName evidence="1">Clr5 domain-containing protein</fullName>
    </recommendedName>
</protein>
<dbReference type="SUPFAM" id="SSF48403">
    <property type="entry name" value="Ankyrin repeat"/>
    <property type="match status" value="1"/>
</dbReference>
<organism evidence="2 3">
    <name type="scientific">Cladonia borealis</name>
    <dbReference type="NCBI Taxonomy" id="184061"/>
    <lineage>
        <taxon>Eukaryota</taxon>
        <taxon>Fungi</taxon>
        <taxon>Dikarya</taxon>
        <taxon>Ascomycota</taxon>
        <taxon>Pezizomycotina</taxon>
        <taxon>Lecanoromycetes</taxon>
        <taxon>OSLEUM clade</taxon>
        <taxon>Lecanoromycetidae</taxon>
        <taxon>Lecanorales</taxon>
        <taxon>Lecanorineae</taxon>
        <taxon>Cladoniaceae</taxon>
        <taxon>Cladonia</taxon>
    </lineage>
</organism>
<accession>A0AA39UZR8</accession>
<dbReference type="InterPro" id="IPR036770">
    <property type="entry name" value="Ankyrin_rpt-contain_sf"/>
</dbReference>
<evidence type="ECO:0000313" key="2">
    <source>
        <dbReference type="EMBL" id="KAK0510042.1"/>
    </source>
</evidence>
<gene>
    <name evidence="2" type="ORF">JMJ35_007436</name>
</gene>
<name>A0AA39UZR8_9LECA</name>
<evidence type="ECO:0000313" key="3">
    <source>
        <dbReference type="Proteomes" id="UP001166286"/>
    </source>
</evidence>
<feature type="domain" description="Clr5" evidence="1">
    <location>
        <begin position="15"/>
        <end position="68"/>
    </location>
</feature>
<evidence type="ECO:0000259" key="1">
    <source>
        <dbReference type="Pfam" id="PF14420"/>
    </source>
</evidence>
<dbReference type="Pfam" id="PF14420">
    <property type="entry name" value="Clr5"/>
    <property type="match status" value="1"/>
</dbReference>
<dbReference type="Gene3D" id="1.25.40.20">
    <property type="entry name" value="Ankyrin repeat-containing domain"/>
    <property type="match status" value="2"/>
</dbReference>
<sequence>METPLGRPPGPQIKDEEWETWRDVLVRLYLEDDAKLKDIVQIMAEEYKFVVTERQLKYRFFQKWDVKKNIKSRDLPLLSSAINEQREVGQDVRIEYHGRDVGPERIERASKRCKTVPLAPSRDLSALLGTTLILDQRLASETLGGEQTGFDTFSEASSTRKIFASEYSPGGELQAGDDNAVCGTEGIVSNDELASGVGSSNMMSNPKEWTQIPTRTSHLDLVSQYAGLMGAHSTEAMDIDVDWPIDVCTPTESNAALPRRSLNCTDWAWAMSPEYSSNIQRNGDDTIANMMEHMDLQPLFESPMLTITPLQFPYSSGIPSISPVTIMDGLQVDAIAADGTSFDTTIPSVENLLTCLLMMHCDSISLNVLRYYGEMKYFRQPRLVVPIDPDRLTNEIEDLLCWIISSCQRAVAQGQVDKKIFDGQALLSIPVHQRSSRDRHFPVNRTATQGETLIETLKSRALDMFTIELSTAGSGCYPVGPDVITLCSIPNHRRRTTGLMVSFALNTPPFGARISPHIRTFNVVPTRSSIIECIQKNDLEGVQKLFAEGQASPLDVDPRGNSLLQYAMLGGDSAVFRFLLCCGAGVQPFRYSDYEVDFVWTLWTHYVNYVRILGAPRIGPNRIEDFDQCTRMTDAVLESGYNMDESLFHHPSRPSLLFELACDGGHAWQKRSTIVEALQYLVRKGYDLEERNCEGDTPLLYATKAHRAGAVIHIEAFAKAGSDTSATNLAGQGPLHCALGVPESVSPADWNVQEIDTFFIPSPSFYEYRIRYSTYHDGPEGYRCHADQICWLDRNGVSRRMRNPIQVLKERSKFKILVLLEAGCDPNLPDIAGETPHQYAERNGLFPQWKWALIKSGYMLDEKSGQWVK</sequence>
<dbReference type="PANTHER" id="PTHR38788:SF3">
    <property type="entry name" value="CLR5 DOMAIN-CONTAINING PROTEIN"/>
    <property type="match status" value="1"/>
</dbReference>
<reference evidence="2" key="1">
    <citation type="submission" date="2023-03" db="EMBL/GenBank/DDBJ databases">
        <title>Complete genome of Cladonia borealis.</title>
        <authorList>
            <person name="Park H."/>
        </authorList>
    </citation>
    <scope>NUCLEOTIDE SEQUENCE</scope>
    <source>
        <strain evidence="2">ANT050790</strain>
    </source>
</reference>
<dbReference type="AlphaFoldDB" id="A0AA39UZR8"/>
<keyword evidence="3" id="KW-1185">Reference proteome</keyword>
<comment type="caution">
    <text evidence="2">The sequence shown here is derived from an EMBL/GenBank/DDBJ whole genome shotgun (WGS) entry which is preliminary data.</text>
</comment>
<proteinExistence type="predicted"/>
<dbReference type="Proteomes" id="UP001166286">
    <property type="component" value="Unassembled WGS sequence"/>
</dbReference>
<dbReference type="InterPro" id="IPR025676">
    <property type="entry name" value="Clr5_dom"/>
</dbReference>
<dbReference type="PANTHER" id="PTHR38788">
    <property type="entry name" value="CLR5 DOMAIN-CONTAINING PROTEIN"/>
    <property type="match status" value="1"/>
</dbReference>